<comment type="caution">
    <text evidence="2">The sequence shown here is derived from an EMBL/GenBank/DDBJ whole genome shotgun (WGS) entry which is preliminary data.</text>
</comment>
<keyword evidence="3" id="KW-1185">Reference proteome</keyword>
<protein>
    <submittedName>
        <fullName evidence="2">Uncharacterized protein</fullName>
    </submittedName>
</protein>
<evidence type="ECO:0000313" key="2">
    <source>
        <dbReference type="EMBL" id="GMH83987.1"/>
    </source>
</evidence>
<feature type="compositionally biased region" description="Basic residues" evidence="1">
    <location>
        <begin position="85"/>
        <end position="95"/>
    </location>
</feature>
<organism evidence="2 3">
    <name type="scientific">Triparma strigata</name>
    <dbReference type="NCBI Taxonomy" id="1606541"/>
    <lineage>
        <taxon>Eukaryota</taxon>
        <taxon>Sar</taxon>
        <taxon>Stramenopiles</taxon>
        <taxon>Ochrophyta</taxon>
        <taxon>Bolidophyceae</taxon>
        <taxon>Parmales</taxon>
        <taxon>Triparmaceae</taxon>
        <taxon>Triparma</taxon>
    </lineage>
</organism>
<name>A0A9W7EMI6_9STRA</name>
<dbReference type="OrthoDB" id="65815at2759"/>
<accession>A0A9W7EMI6</accession>
<feature type="region of interest" description="Disordered" evidence="1">
    <location>
        <begin position="20"/>
        <end position="96"/>
    </location>
</feature>
<gene>
    <name evidence="2" type="ORF">TrST_g10456</name>
</gene>
<dbReference type="Proteomes" id="UP001165085">
    <property type="component" value="Unassembled WGS sequence"/>
</dbReference>
<dbReference type="AlphaFoldDB" id="A0A9W7EMI6"/>
<proteinExistence type="predicted"/>
<evidence type="ECO:0000256" key="1">
    <source>
        <dbReference type="SAM" id="MobiDB-lite"/>
    </source>
</evidence>
<sequence length="251" mass="28067">MNKSRRPSWGDRSQALSFYSGKAPANAGVCKKQENKRNVLNAPKPGAPAQTPQTEPERIPIPDYAKKKKATVPEKPAAAAEPKNGKRLVKGKPKRPSLSEQLASIGAQASNLTASIKQNAGMEADQSQFTNDEPPLLTSPSKSFKVGSLECKYPSPVLFYKDRCVYTYHHPFQPKEILMVMRYADMSQPQLTKPASRIGNVRFRFKVMRDFEQFKGVYGPGDWIEISFNTTSDYDNVKELVLPLCMGKKRK</sequence>
<feature type="compositionally biased region" description="Low complexity" evidence="1">
    <location>
        <begin position="73"/>
        <end position="82"/>
    </location>
</feature>
<reference evidence="3" key="1">
    <citation type="journal article" date="2023" name="Commun. Biol.">
        <title>Genome analysis of Parmales, the sister group of diatoms, reveals the evolutionary specialization of diatoms from phago-mixotrophs to photoautotrophs.</title>
        <authorList>
            <person name="Ban H."/>
            <person name="Sato S."/>
            <person name="Yoshikawa S."/>
            <person name="Yamada K."/>
            <person name="Nakamura Y."/>
            <person name="Ichinomiya M."/>
            <person name="Sato N."/>
            <person name="Blanc-Mathieu R."/>
            <person name="Endo H."/>
            <person name="Kuwata A."/>
            <person name="Ogata H."/>
        </authorList>
    </citation>
    <scope>NUCLEOTIDE SEQUENCE [LARGE SCALE GENOMIC DNA]</scope>
    <source>
        <strain evidence="3">NIES 3701</strain>
    </source>
</reference>
<evidence type="ECO:0000313" key="3">
    <source>
        <dbReference type="Proteomes" id="UP001165085"/>
    </source>
</evidence>
<dbReference type="EMBL" id="BRXY01000288">
    <property type="protein sequence ID" value="GMH83987.1"/>
    <property type="molecule type" value="Genomic_DNA"/>
</dbReference>